<proteinExistence type="predicted"/>
<reference evidence="2 3" key="1">
    <citation type="submission" date="2023-04" db="EMBL/GenBank/DDBJ databases">
        <title>Ectobacillus antri isolated from activated sludge.</title>
        <authorList>
            <person name="Yan P."/>
            <person name="Liu X."/>
        </authorList>
    </citation>
    <scope>NUCLEOTIDE SEQUENCE [LARGE SCALE GENOMIC DNA]</scope>
    <source>
        <strain evidence="2 3">C18H</strain>
    </source>
</reference>
<name>A0ABT6HAQ3_9BACI</name>
<accession>A0ABT6HAQ3</accession>
<dbReference type="EMBL" id="JARULN010000028">
    <property type="protein sequence ID" value="MDG5755436.1"/>
    <property type="molecule type" value="Genomic_DNA"/>
</dbReference>
<protein>
    <submittedName>
        <fullName evidence="2">YhfC family intramembrane metalloprotease</fullName>
    </submittedName>
</protein>
<dbReference type="GO" id="GO:0008237">
    <property type="term" value="F:metallopeptidase activity"/>
    <property type="evidence" value="ECO:0007669"/>
    <property type="project" value="UniProtKB-KW"/>
</dbReference>
<dbReference type="Pfam" id="PF10086">
    <property type="entry name" value="YhfC"/>
    <property type="match status" value="1"/>
</dbReference>
<keyword evidence="2" id="KW-0378">Hydrolase</keyword>
<feature type="transmembrane region" description="Helical" evidence="1">
    <location>
        <begin position="114"/>
        <end position="136"/>
    </location>
</feature>
<evidence type="ECO:0000313" key="2">
    <source>
        <dbReference type="EMBL" id="MDG5755436.1"/>
    </source>
</evidence>
<comment type="caution">
    <text evidence="2">The sequence shown here is derived from an EMBL/GenBank/DDBJ whole genome shotgun (WGS) entry which is preliminary data.</text>
</comment>
<dbReference type="PIRSF" id="PIRSF033101">
    <property type="entry name" value="UCP033101"/>
    <property type="match status" value="1"/>
</dbReference>
<evidence type="ECO:0000256" key="1">
    <source>
        <dbReference type="SAM" id="Phobius"/>
    </source>
</evidence>
<dbReference type="Proteomes" id="UP001218246">
    <property type="component" value="Unassembled WGS sequence"/>
</dbReference>
<dbReference type="RefSeq" id="WP_124564968.1">
    <property type="nucleotide sequence ID" value="NZ_JARRRY010000028.1"/>
</dbReference>
<feature type="transmembrane region" description="Helical" evidence="1">
    <location>
        <begin position="181"/>
        <end position="198"/>
    </location>
</feature>
<dbReference type="InterPro" id="IPR011397">
    <property type="entry name" value="YhfC"/>
</dbReference>
<keyword evidence="2" id="KW-0482">Metalloprotease</keyword>
<feature type="transmembrane region" description="Helical" evidence="1">
    <location>
        <begin position="205"/>
        <end position="222"/>
    </location>
</feature>
<feature type="transmembrane region" description="Helical" evidence="1">
    <location>
        <begin position="39"/>
        <end position="60"/>
    </location>
</feature>
<keyword evidence="1" id="KW-1133">Transmembrane helix</keyword>
<keyword evidence="2" id="KW-0645">Protease</keyword>
<feature type="transmembrane region" description="Helical" evidence="1">
    <location>
        <begin position="228"/>
        <end position="248"/>
    </location>
</feature>
<keyword evidence="3" id="KW-1185">Reference proteome</keyword>
<keyword evidence="1" id="KW-0812">Transmembrane</keyword>
<sequence length="257" mass="28443">MVSQSAIAGLVVQCMISILIPIFVYVFMKKKYKISFRPVLVGAAIFIGFVLILEGALNAYVLHVNETTAKITEHPYWFTLYGSLMAGVFEEVGRFIAFTYLLKVYRDRKDGLAFGLGHGGIEAIIIGGITAIQSIVYAQLLNTGKLETAFGQLPPEALQGIKDSLLDLTFVSGIMGGAERIAALVLQIALSILVLYAVKEKKFSYVMLAIFLHTLVDYVVFLHRTIGLSLMVVEVFLWIVAICSYIFIKRSKSLFNI</sequence>
<feature type="transmembrane region" description="Helical" evidence="1">
    <location>
        <begin position="80"/>
        <end position="102"/>
    </location>
</feature>
<organism evidence="2 3">
    <name type="scientific">Ectobacillus antri</name>
    <dbReference type="NCBI Taxonomy" id="2486280"/>
    <lineage>
        <taxon>Bacteria</taxon>
        <taxon>Bacillati</taxon>
        <taxon>Bacillota</taxon>
        <taxon>Bacilli</taxon>
        <taxon>Bacillales</taxon>
        <taxon>Bacillaceae</taxon>
        <taxon>Ectobacillus</taxon>
    </lineage>
</organism>
<keyword evidence="1" id="KW-0472">Membrane</keyword>
<gene>
    <name evidence="2" type="ORF">P6P90_16165</name>
</gene>
<feature type="transmembrane region" description="Helical" evidence="1">
    <location>
        <begin position="6"/>
        <end position="27"/>
    </location>
</feature>
<evidence type="ECO:0000313" key="3">
    <source>
        <dbReference type="Proteomes" id="UP001218246"/>
    </source>
</evidence>